<keyword evidence="3" id="KW-1185">Reference proteome</keyword>
<organism evidence="2 3">
    <name type="scientific">Phyllotreta striolata</name>
    <name type="common">Striped flea beetle</name>
    <name type="synonym">Crioceris striolata</name>
    <dbReference type="NCBI Taxonomy" id="444603"/>
    <lineage>
        <taxon>Eukaryota</taxon>
        <taxon>Metazoa</taxon>
        <taxon>Ecdysozoa</taxon>
        <taxon>Arthropoda</taxon>
        <taxon>Hexapoda</taxon>
        <taxon>Insecta</taxon>
        <taxon>Pterygota</taxon>
        <taxon>Neoptera</taxon>
        <taxon>Endopterygota</taxon>
        <taxon>Coleoptera</taxon>
        <taxon>Polyphaga</taxon>
        <taxon>Cucujiformia</taxon>
        <taxon>Chrysomeloidea</taxon>
        <taxon>Chrysomelidae</taxon>
        <taxon>Galerucinae</taxon>
        <taxon>Alticini</taxon>
        <taxon>Phyllotreta</taxon>
    </lineage>
</organism>
<dbReference type="Pfam" id="PF01395">
    <property type="entry name" value="PBP_GOBP"/>
    <property type="match status" value="1"/>
</dbReference>
<dbReference type="SUPFAM" id="SSF47565">
    <property type="entry name" value="Insect pheromone/odorant-binding proteins"/>
    <property type="match status" value="1"/>
</dbReference>
<accession>A0A9N9TFM4</accession>
<sequence length="144" mass="16944">MHLIRLLLVISFVTATLGLFSHTFLATANEMCKNLSNVNEDVIKQIFVGTIPQSSKEVMDYVFCMSRGLNIQNKFGAISAKKLKKFLLNFKVFRKSWVDRTLDICLQRDFDGRRNAFGTFTCLREQYFKQKLFEHKPYLFYLMY</sequence>
<dbReference type="Gene3D" id="1.10.238.20">
    <property type="entry name" value="Pheromone/general odorant binding protein domain"/>
    <property type="match status" value="1"/>
</dbReference>
<protein>
    <submittedName>
        <fullName evidence="2">Uncharacterized protein</fullName>
    </submittedName>
</protein>
<feature type="signal peptide" evidence="1">
    <location>
        <begin position="1"/>
        <end position="18"/>
    </location>
</feature>
<evidence type="ECO:0000313" key="3">
    <source>
        <dbReference type="Proteomes" id="UP001153712"/>
    </source>
</evidence>
<dbReference type="GO" id="GO:0005549">
    <property type="term" value="F:odorant binding"/>
    <property type="evidence" value="ECO:0007669"/>
    <property type="project" value="InterPro"/>
</dbReference>
<dbReference type="CDD" id="cd23992">
    <property type="entry name" value="PBP_GOBP"/>
    <property type="match status" value="1"/>
</dbReference>
<keyword evidence="1" id="KW-0732">Signal</keyword>
<gene>
    <name evidence="2" type="ORF">PHYEVI_LOCUS3924</name>
</gene>
<reference evidence="2" key="1">
    <citation type="submission" date="2022-01" db="EMBL/GenBank/DDBJ databases">
        <authorList>
            <person name="King R."/>
        </authorList>
    </citation>
    <scope>NUCLEOTIDE SEQUENCE</scope>
</reference>
<dbReference type="InterPro" id="IPR006170">
    <property type="entry name" value="PBP/GOBP"/>
</dbReference>
<feature type="chain" id="PRO_5040185417" evidence="1">
    <location>
        <begin position="19"/>
        <end position="144"/>
    </location>
</feature>
<dbReference type="InterPro" id="IPR036728">
    <property type="entry name" value="PBP_GOBP_sf"/>
</dbReference>
<proteinExistence type="predicted"/>
<dbReference type="EMBL" id="OU900107">
    <property type="protein sequence ID" value="CAG9857519.1"/>
    <property type="molecule type" value="Genomic_DNA"/>
</dbReference>
<name>A0A9N9TFM4_PHYSR</name>
<dbReference type="AlphaFoldDB" id="A0A9N9TFM4"/>
<dbReference type="Proteomes" id="UP001153712">
    <property type="component" value="Chromosome 14"/>
</dbReference>
<evidence type="ECO:0000313" key="2">
    <source>
        <dbReference type="EMBL" id="CAG9857519.1"/>
    </source>
</evidence>
<evidence type="ECO:0000256" key="1">
    <source>
        <dbReference type="SAM" id="SignalP"/>
    </source>
</evidence>